<evidence type="ECO:0000256" key="3">
    <source>
        <dbReference type="ARBA" id="ARBA00023125"/>
    </source>
</evidence>
<evidence type="ECO:0000256" key="1">
    <source>
        <dbReference type="ARBA" id="ARBA00009437"/>
    </source>
</evidence>
<evidence type="ECO:0000313" key="7">
    <source>
        <dbReference type="Proteomes" id="UP001139354"/>
    </source>
</evidence>
<reference evidence="6" key="1">
    <citation type="submission" date="2021-04" db="EMBL/GenBank/DDBJ databases">
        <title>Microbacterium tenobrionis sp. nov. and Microbacterium allomyrinae sp. nov., isolated from larvae of Tenobrio molitor and Allomyrina dichotoma, respectively.</title>
        <authorList>
            <person name="Lee S.D."/>
        </authorList>
    </citation>
    <scope>NUCLEOTIDE SEQUENCE</scope>
    <source>
        <strain evidence="6">BWT-G7</strain>
    </source>
</reference>
<keyword evidence="3" id="KW-0238">DNA-binding</keyword>
<dbReference type="Gene3D" id="1.10.10.10">
    <property type="entry name" value="Winged helix-like DNA-binding domain superfamily/Winged helix DNA-binding domain"/>
    <property type="match status" value="1"/>
</dbReference>
<dbReference type="CDD" id="cd08423">
    <property type="entry name" value="PBP2_LTTR_like_6"/>
    <property type="match status" value="1"/>
</dbReference>
<sequence>MSELPSPASGPAPGPDLNIDVQTLRIVKAIHESGSITGAAKALGTTQPAISQYLQRAERRLAISLIVHRGRTIELTEAGQVLSQHAQGVLDALAVAGSELAGLASLRSGRIRIAGFPSVSATIVPHLIARIQDRHQGLSVNYTEAEPPEATEMVVSGQCDLAFVFSYQGEANGAHHPDAMAGLTLIPLFIDPLFLLVPADHPLAAEESIDVDTLEDDQWIAGCPRCRTHLLRLCEEYGYAPEITYETDNFAATVGMVDAGLGISLIPRLALGTAALPSGVAVKKLSTDASRLISILVPTEKHDLPAIAAAVSTIRAIDGTRWRLRQA</sequence>
<dbReference type="PANTHER" id="PTHR30346">
    <property type="entry name" value="TRANSCRIPTIONAL DUAL REGULATOR HCAR-RELATED"/>
    <property type="match status" value="1"/>
</dbReference>
<dbReference type="PROSITE" id="PS50931">
    <property type="entry name" value="HTH_LYSR"/>
    <property type="match status" value="1"/>
</dbReference>
<comment type="similarity">
    <text evidence="1">Belongs to the LysR transcriptional regulatory family.</text>
</comment>
<gene>
    <name evidence="6" type="ORF">KEC57_05135</name>
</gene>
<dbReference type="RefSeq" id="WP_229383444.1">
    <property type="nucleotide sequence ID" value="NZ_JAGTTN010000001.1"/>
</dbReference>
<dbReference type="EMBL" id="JAGTTN010000001">
    <property type="protein sequence ID" value="MCC2031566.1"/>
    <property type="molecule type" value="Genomic_DNA"/>
</dbReference>
<dbReference type="Pfam" id="PF00126">
    <property type="entry name" value="HTH_1"/>
    <property type="match status" value="1"/>
</dbReference>
<dbReference type="Pfam" id="PF03466">
    <property type="entry name" value="LysR_substrate"/>
    <property type="match status" value="1"/>
</dbReference>
<proteinExistence type="inferred from homology"/>
<dbReference type="InterPro" id="IPR036388">
    <property type="entry name" value="WH-like_DNA-bd_sf"/>
</dbReference>
<comment type="caution">
    <text evidence="6">The sequence shown here is derived from an EMBL/GenBank/DDBJ whole genome shotgun (WGS) entry which is preliminary data.</text>
</comment>
<evidence type="ECO:0000256" key="2">
    <source>
        <dbReference type="ARBA" id="ARBA00023015"/>
    </source>
</evidence>
<dbReference type="SUPFAM" id="SSF46785">
    <property type="entry name" value="Winged helix' DNA-binding domain"/>
    <property type="match status" value="1"/>
</dbReference>
<protein>
    <submittedName>
        <fullName evidence="6">LysR family transcriptional regulator</fullName>
    </submittedName>
</protein>
<keyword evidence="2" id="KW-0805">Transcription regulation</keyword>
<dbReference type="PANTHER" id="PTHR30346:SF29">
    <property type="entry name" value="LYSR SUBSTRATE-BINDING"/>
    <property type="match status" value="1"/>
</dbReference>
<evidence type="ECO:0000256" key="4">
    <source>
        <dbReference type="ARBA" id="ARBA00023163"/>
    </source>
</evidence>
<organism evidence="6 7">
    <name type="scientific">Microbacterium allomyrinae</name>
    <dbReference type="NCBI Taxonomy" id="2830666"/>
    <lineage>
        <taxon>Bacteria</taxon>
        <taxon>Bacillati</taxon>
        <taxon>Actinomycetota</taxon>
        <taxon>Actinomycetes</taxon>
        <taxon>Micrococcales</taxon>
        <taxon>Microbacteriaceae</taxon>
        <taxon>Microbacterium</taxon>
    </lineage>
</organism>
<feature type="domain" description="HTH lysR-type" evidence="5">
    <location>
        <begin position="19"/>
        <end position="76"/>
    </location>
</feature>
<dbReference type="AlphaFoldDB" id="A0A9X1LTS0"/>
<dbReference type="SUPFAM" id="SSF53850">
    <property type="entry name" value="Periplasmic binding protein-like II"/>
    <property type="match status" value="1"/>
</dbReference>
<keyword evidence="7" id="KW-1185">Reference proteome</keyword>
<dbReference type="InterPro" id="IPR000847">
    <property type="entry name" value="LysR_HTH_N"/>
</dbReference>
<dbReference type="GO" id="GO:0003677">
    <property type="term" value="F:DNA binding"/>
    <property type="evidence" value="ECO:0007669"/>
    <property type="project" value="UniProtKB-KW"/>
</dbReference>
<dbReference type="GO" id="GO:0032993">
    <property type="term" value="C:protein-DNA complex"/>
    <property type="evidence" value="ECO:0007669"/>
    <property type="project" value="TreeGrafter"/>
</dbReference>
<evidence type="ECO:0000259" key="5">
    <source>
        <dbReference type="PROSITE" id="PS50931"/>
    </source>
</evidence>
<dbReference type="InterPro" id="IPR005119">
    <property type="entry name" value="LysR_subst-bd"/>
</dbReference>
<accession>A0A9X1LTS0</accession>
<name>A0A9X1LTS0_9MICO</name>
<dbReference type="GO" id="GO:0003700">
    <property type="term" value="F:DNA-binding transcription factor activity"/>
    <property type="evidence" value="ECO:0007669"/>
    <property type="project" value="InterPro"/>
</dbReference>
<dbReference type="Gene3D" id="3.40.190.10">
    <property type="entry name" value="Periplasmic binding protein-like II"/>
    <property type="match status" value="2"/>
</dbReference>
<evidence type="ECO:0000313" key="6">
    <source>
        <dbReference type="EMBL" id="MCC2031566.1"/>
    </source>
</evidence>
<keyword evidence="4" id="KW-0804">Transcription</keyword>
<dbReference type="InterPro" id="IPR036390">
    <property type="entry name" value="WH_DNA-bd_sf"/>
</dbReference>
<dbReference type="Proteomes" id="UP001139354">
    <property type="component" value="Unassembled WGS sequence"/>
</dbReference>